<keyword evidence="2" id="KW-0732">Signal</keyword>
<reference evidence="3 4" key="1">
    <citation type="submission" date="2016-10" db="EMBL/GenBank/DDBJ databases">
        <authorList>
            <person name="de Groot N.N."/>
        </authorList>
    </citation>
    <scope>NUCLEOTIDE SEQUENCE [LARGE SCALE GENOMIC DNA]</scope>
    <source>
        <strain evidence="3 4">CGMCC 4.6858</strain>
    </source>
</reference>
<name>A0A1G6K5W3_9ACTN</name>
<dbReference type="InterPro" id="IPR015943">
    <property type="entry name" value="WD40/YVTN_repeat-like_dom_sf"/>
</dbReference>
<dbReference type="PROSITE" id="PS51257">
    <property type="entry name" value="PROKAR_LIPOPROTEIN"/>
    <property type="match status" value="1"/>
</dbReference>
<evidence type="ECO:0000256" key="1">
    <source>
        <dbReference type="SAM" id="MobiDB-lite"/>
    </source>
</evidence>
<dbReference type="PROSITE" id="PS50007">
    <property type="entry name" value="PIPLC_X_DOMAIN"/>
    <property type="match status" value="1"/>
</dbReference>
<feature type="compositionally biased region" description="Low complexity" evidence="1">
    <location>
        <begin position="25"/>
        <end position="41"/>
    </location>
</feature>
<evidence type="ECO:0000313" key="3">
    <source>
        <dbReference type="EMBL" id="SDC26462.1"/>
    </source>
</evidence>
<dbReference type="NCBIfam" id="NF038015">
    <property type="entry name" value="AztD"/>
    <property type="match status" value="1"/>
</dbReference>
<dbReference type="Proteomes" id="UP000199034">
    <property type="component" value="Unassembled WGS sequence"/>
</dbReference>
<evidence type="ECO:0000313" key="4">
    <source>
        <dbReference type="Proteomes" id="UP000199034"/>
    </source>
</evidence>
<dbReference type="OrthoDB" id="3250815at2"/>
<dbReference type="EMBL" id="FMZM01000001">
    <property type="protein sequence ID" value="SDC26462.1"/>
    <property type="molecule type" value="Genomic_DNA"/>
</dbReference>
<feature type="region of interest" description="Disordered" evidence="1">
    <location>
        <begin position="20"/>
        <end position="46"/>
    </location>
</feature>
<dbReference type="Gene3D" id="2.130.10.10">
    <property type="entry name" value="YVTN repeat-like/Quinoprotein amine dehydrogenase"/>
    <property type="match status" value="1"/>
</dbReference>
<feature type="chain" id="PRO_5043870438" description="Secreted protein" evidence="2">
    <location>
        <begin position="20"/>
        <end position="411"/>
    </location>
</feature>
<dbReference type="SUPFAM" id="SSF50969">
    <property type="entry name" value="YVTN repeat-like/Quinoprotein amine dehydrogenase"/>
    <property type="match status" value="1"/>
</dbReference>
<dbReference type="STRING" id="1045774.SAMN05421872_101701"/>
<protein>
    <recommendedName>
        <fullName evidence="5">Secreted protein</fullName>
    </recommendedName>
</protein>
<gene>
    <name evidence="3" type="ORF">SAMN05421872_101701</name>
</gene>
<dbReference type="AlphaFoldDB" id="A0A1G6K5W3"/>
<organism evidence="3 4">
    <name type="scientific">Nocardioides lianchengensis</name>
    <dbReference type="NCBI Taxonomy" id="1045774"/>
    <lineage>
        <taxon>Bacteria</taxon>
        <taxon>Bacillati</taxon>
        <taxon>Actinomycetota</taxon>
        <taxon>Actinomycetes</taxon>
        <taxon>Propionibacteriales</taxon>
        <taxon>Nocardioidaceae</taxon>
        <taxon>Nocardioides</taxon>
    </lineage>
</organism>
<keyword evidence="4" id="KW-1185">Reference proteome</keyword>
<dbReference type="InterPro" id="IPR047697">
    <property type="entry name" value="AztD-like"/>
</dbReference>
<evidence type="ECO:0000256" key="2">
    <source>
        <dbReference type="SAM" id="SignalP"/>
    </source>
</evidence>
<proteinExistence type="predicted"/>
<feature type="signal peptide" evidence="2">
    <location>
        <begin position="1"/>
        <end position="19"/>
    </location>
</feature>
<dbReference type="RefSeq" id="WP_090850755.1">
    <property type="nucleotide sequence ID" value="NZ_FMZM01000001.1"/>
</dbReference>
<sequence>MLRALSTLPLAALLLTACGTEDDSSSPATAPSSAPSASSDAVETAGPEERVAVTYDGGVLVVRAEDGEVLLDQPVEGYPRLSPAGDERHVMVSAAGGFTALDLGAWTEEHGDHGHSFTVDPTLTDFVVAAEEPGHVVPHHGRTALFDDGTGTITAFDPHDLADLADGEPALDTWELPEAHHGVAVQDGHGNLTHTVGDEESRSGIRVTTAAGAELAASDECPGVHGEAFAGDVAVFGCEDGVLVVEGRDIRKVASPDAYGRIGNQAGHETSPYVLGDYKSDPDAELERPTRVSLIDTRDATLRLVDLPASYTFRSLGRTPDGDGLVLGTDGALHVVDAERGRVSASLPVVDAWEEPIEWQEARPTLRVAGDTAYVTEPATSELHVVDLTTMRTTATHALPVVPDELVAVTG</sequence>
<dbReference type="InterPro" id="IPR011044">
    <property type="entry name" value="Quino_amine_DH_bsu"/>
</dbReference>
<accession>A0A1G6K5W3</accession>
<evidence type="ECO:0008006" key="5">
    <source>
        <dbReference type="Google" id="ProtNLM"/>
    </source>
</evidence>